<sequence>MAHHLRVGFVVVRFLDHWPELIELHVNARVCTLPLRKGFE</sequence>
<evidence type="ECO:0000313" key="2">
    <source>
        <dbReference type="Proteomes" id="UP000543030"/>
    </source>
</evidence>
<protein>
    <submittedName>
        <fullName evidence="1">Uncharacterized protein</fullName>
    </submittedName>
</protein>
<proteinExistence type="predicted"/>
<gene>
    <name evidence="1" type="ORF">HNQ50_003607</name>
</gene>
<dbReference type="AlphaFoldDB" id="A0A840RKX6"/>
<name>A0A840RKX6_9NEIS</name>
<dbReference type="EMBL" id="JACHHN010000008">
    <property type="protein sequence ID" value="MBB5192853.1"/>
    <property type="molecule type" value="Genomic_DNA"/>
</dbReference>
<accession>A0A840RKX6</accession>
<evidence type="ECO:0000313" key="1">
    <source>
        <dbReference type="EMBL" id="MBB5192853.1"/>
    </source>
</evidence>
<organism evidence="1 2">
    <name type="scientific">Silvimonas terrae</name>
    <dbReference type="NCBI Taxonomy" id="300266"/>
    <lineage>
        <taxon>Bacteria</taxon>
        <taxon>Pseudomonadati</taxon>
        <taxon>Pseudomonadota</taxon>
        <taxon>Betaproteobacteria</taxon>
        <taxon>Neisseriales</taxon>
        <taxon>Chitinibacteraceae</taxon>
        <taxon>Silvimonas</taxon>
    </lineage>
</organism>
<dbReference type="Proteomes" id="UP000543030">
    <property type="component" value="Unassembled WGS sequence"/>
</dbReference>
<reference evidence="1 2" key="1">
    <citation type="submission" date="2020-08" db="EMBL/GenBank/DDBJ databases">
        <title>Genomic Encyclopedia of Type Strains, Phase IV (KMG-IV): sequencing the most valuable type-strain genomes for metagenomic binning, comparative biology and taxonomic classification.</title>
        <authorList>
            <person name="Goeker M."/>
        </authorList>
    </citation>
    <scope>NUCLEOTIDE SEQUENCE [LARGE SCALE GENOMIC DNA]</scope>
    <source>
        <strain evidence="1 2">DSM 18233</strain>
    </source>
</reference>
<keyword evidence="2" id="KW-1185">Reference proteome</keyword>
<comment type="caution">
    <text evidence="1">The sequence shown here is derived from an EMBL/GenBank/DDBJ whole genome shotgun (WGS) entry which is preliminary data.</text>
</comment>